<comment type="caution">
    <text evidence="3">The sequence shown here is derived from an EMBL/GenBank/DDBJ whole genome shotgun (WGS) entry which is preliminary data.</text>
</comment>
<dbReference type="Proteomes" id="UP000249065">
    <property type="component" value="Unassembled WGS sequence"/>
</dbReference>
<dbReference type="EMBL" id="QLIX01000003">
    <property type="protein sequence ID" value="RAI59824.1"/>
    <property type="molecule type" value="Genomic_DNA"/>
</dbReference>
<keyword evidence="1" id="KW-0732">Signal</keyword>
<evidence type="ECO:0000313" key="3">
    <source>
        <dbReference type="EMBL" id="RAI59824.1"/>
    </source>
</evidence>
<feature type="domain" description="DUF2059" evidence="2">
    <location>
        <begin position="101"/>
        <end position="154"/>
    </location>
</feature>
<organism evidence="3 4">
    <name type="scientific">Roseicella frigidaeris</name>
    <dbReference type="NCBI Taxonomy" id="2230885"/>
    <lineage>
        <taxon>Bacteria</taxon>
        <taxon>Pseudomonadati</taxon>
        <taxon>Pseudomonadota</taxon>
        <taxon>Alphaproteobacteria</taxon>
        <taxon>Acetobacterales</taxon>
        <taxon>Roseomonadaceae</taxon>
        <taxon>Roseicella</taxon>
    </lineage>
</organism>
<evidence type="ECO:0000256" key="1">
    <source>
        <dbReference type="SAM" id="SignalP"/>
    </source>
</evidence>
<reference evidence="4" key="1">
    <citation type="submission" date="2018-06" db="EMBL/GenBank/DDBJ databases">
        <authorList>
            <person name="Khan S.A."/>
        </authorList>
    </citation>
    <scope>NUCLEOTIDE SEQUENCE [LARGE SCALE GENOMIC DNA]</scope>
    <source>
        <strain evidence="4">DB-1506</strain>
    </source>
</reference>
<gene>
    <name evidence="3" type="ORF">DOO78_06115</name>
</gene>
<name>A0A327MCC0_9PROT</name>
<accession>A0A327MCC0</accession>
<dbReference type="Pfam" id="PF09832">
    <property type="entry name" value="DUF2059"/>
    <property type="match status" value="1"/>
</dbReference>
<keyword evidence="4" id="KW-1185">Reference proteome</keyword>
<evidence type="ECO:0000313" key="4">
    <source>
        <dbReference type="Proteomes" id="UP000249065"/>
    </source>
</evidence>
<evidence type="ECO:0000259" key="2">
    <source>
        <dbReference type="Pfam" id="PF09832"/>
    </source>
</evidence>
<protein>
    <recommendedName>
        <fullName evidence="2">DUF2059 domain-containing protein</fullName>
    </recommendedName>
</protein>
<proteinExistence type="predicted"/>
<sequence>MRPRRLLPALACAALLATMPARAEEARTDGAGSAQALAAARGLVASLGLQGQVEDMIGQMRAPMIAALRQQAPRLPEAQVASLVDEFVMPEFRARAGEVVEATAAIYAGRLTPAEMRQVAEFYATLVGAKLRGLMPEVFAESMRFGQAWGARVAAAALAKHREALRARGLNL</sequence>
<feature type="signal peptide" evidence="1">
    <location>
        <begin position="1"/>
        <end position="23"/>
    </location>
</feature>
<dbReference type="InterPro" id="IPR018637">
    <property type="entry name" value="DUF2059"/>
</dbReference>
<feature type="chain" id="PRO_5016424224" description="DUF2059 domain-containing protein" evidence="1">
    <location>
        <begin position="24"/>
        <end position="172"/>
    </location>
</feature>
<dbReference type="AlphaFoldDB" id="A0A327MCC0"/>